<accession>A0A0A8YNV6</accession>
<reference evidence="2" key="2">
    <citation type="journal article" date="2015" name="Data Brief">
        <title>Shoot transcriptome of the giant reed, Arundo donax.</title>
        <authorList>
            <person name="Barrero R.A."/>
            <person name="Guerrero F.D."/>
            <person name="Moolhuijzen P."/>
            <person name="Goolsby J.A."/>
            <person name="Tidwell J."/>
            <person name="Bellgard S.E."/>
            <person name="Bellgard M.I."/>
        </authorList>
    </citation>
    <scope>NUCLEOTIDE SEQUENCE</scope>
    <source>
        <tissue evidence="2">Shoot tissue taken approximately 20 cm above the soil surface</tissue>
    </source>
</reference>
<protein>
    <submittedName>
        <fullName evidence="2">Uncharacterized protein</fullName>
    </submittedName>
</protein>
<dbReference type="AlphaFoldDB" id="A0A0A8YNV6"/>
<evidence type="ECO:0000256" key="1">
    <source>
        <dbReference type="SAM" id="MobiDB-lite"/>
    </source>
</evidence>
<proteinExistence type="predicted"/>
<organism evidence="2">
    <name type="scientific">Arundo donax</name>
    <name type="common">Giant reed</name>
    <name type="synonym">Donax arundinaceus</name>
    <dbReference type="NCBI Taxonomy" id="35708"/>
    <lineage>
        <taxon>Eukaryota</taxon>
        <taxon>Viridiplantae</taxon>
        <taxon>Streptophyta</taxon>
        <taxon>Embryophyta</taxon>
        <taxon>Tracheophyta</taxon>
        <taxon>Spermatophyta</taxon>
        <taxon>Magnoliopsida</taxon>
        <taxon>Liliopsida</taxon>
        <taxon>Poales</taxon>
        <taxon>Poaceae</taxon>
        <taxon>PACMAD clade</taxon>
        <taxon>Arundinoideae</taxon>
        <taxon>Arundineae</taxon>
        <taxon>Arundo</taxon>
    </lineage>
</organism>
<evidence type="ECO:0000313" key="2">
    <source>
        <dbReference type="EMBL" id="JAD28494.1"/>
    </source>
</evidence>
<feature type="compositionally biased region" description="Polar residues" evidence="1">
    <location>
        <begin position="48"/>
        <end position="57"/>
    </location>
</feature>
<sequence>MAPRLTKTHSKEFLTTVFDTGRVEHKIKGSTAEQKLPSLQGGHLGHRMSSTNSTQFQ</sequence>
<name>A0A0A8YNV6_ARUDO</name>
<feature type="region of interest" description="Disordered" evidence="1">
    <location>
        <begin position="28"/>
        <end position="57"/>
    </location>
</feature>
<dbReference type="EMBL" id="GBRH01269401">
    <property type="protein sequence ID" value="JAD28494.1"/>
    <property type="molecule type" value="Transcribed_RNA"/>
</dbReference>
<reference evidence="2" key="1">
    <citation type="submission" date="2014-09" db="EMBL/GenBank/DDBJ databases">
        <authorList>
            <person name="Magalhaes I.L.F."/>
            <person name="Oliveira U."/>
            <person name="Santos F.R."/>
            <person name="Vidigal T.H.D.A."/>
            <person name="Brescovit A.D."/>
            <person name="Santos A.J."/>
        </authorList>
    </citation>
    <scope>NUCLEOTIDE SEQUENCE</scope>
    <source>
        <tissue evidence="2">Shoot tissue taken approximately 20 cm above the soil surface</tissue>
    </source>
</reference>